<dbReference type="PANTHER" id="PTHR48014">
    <property type="entry name" value="SERINE/THREONINE-PROTEIN KINASE FRAY2"/>
    <property type="match status" value="1"/>
</dbReference>
<dbReference type="PANTHER" id="PTHR48014:SF21">
    <property type="entry name" value="SERINE_THREONINE-PROTEIN KINASE FRAY2"/>
    <property type="match status" value="1"/>
</dbReference>
<keyword evidence="2" id="KW-0547">Nucleotide-binding</keyword>
<dbReference type="GO" id="GO:0005524">
    <property type="term" value="F:ATP binding"/>
    <property type="evidence" value="ECO:0007669"/>
    <property type="project" value="UniProtKB-UniRule"/>
</dbReference>
<dbReference type="Pfam" id="PF00069">
    <property type="entry name" value="Pkinase"/>
    <property type="match status" value="1"/>
</dbReference>
<feature type="binding site" evidence="2">
    <location>
        <position position="47"/>
    </location>
    <ligand>
        <name>ATP</name>
        <dbReference type="ChEBI" id="CHEBI:30616"/>
    </ligand>
</feature>
<dbReference type="OrthoDB" id="248923at2759"/>
<dbReference type="CDD" id="cd06610">
    <property type="entry name" value="STKc_OSR1_SPAK"/>
    <property type="match status" value="1"/>
</dbReference>
<dbReference type="FunFam" id="3.30.200.20:FF:000099">
    <property type="entry name" value="Serine/threonine-protein kinase BLUS1"/>
    <property type="match status" value="1"/>
</dbReference>
<dbReference type="Gene3D" id="3.30.200.20">
    <property type="entry name" value="Phosphorylase Kinase, domain 1"/>
    <property type="match status" value="1"/>
</dbReference>
<feature type="compositionally biased region" description="Polar residues" evidence="3">
    <location>
        <begin position="426"/>
        <end position="441"/>
    </location>
</feature>
<keyword evidence="6" id="KW-1185">Reference proteome</keyword>
<proteinExistence type="inferred from homology"/>
<comment type="caution">
    <text evidence="5">The sequence shown here is derived from an EMBL/GenBank/DDBJ whole genome shotgun (WGS) entry which is preliminary data.</text>
</comment>
<comment type="similarity">
    <text evidence="1">Belongs to the protein kinase superfamily. STE Ser/Thr protein kinase family. STE20 subfamily.</text>
</comment>
<evidence type="ECO:0000313" key="5">
    <source>
        <dbReference type="EMBL" id="KAG0591959.1"/>
    </source>
</evidence>
<evidence type="ECO:0000256" key="1">
    <source>
        <dbReference type="ARBA" id="ARBA00008874"/>
    </source>
</evidence>
<dbReference type="GO" id="GO:0043539">
    <property type="term" value="F:protein serine/threonine kinase activator activity"/>
    <property type="evidence" value="ECO:0007669"/>
    <property type="project" value="InterPro"/>
</dbReference>
<dbReference type="SUPFAM" id="SSF56112">
    <property type="entry name" value="Protein kinase-like (PK-like)"/>
    <property type="match status" value="1"/>
</dbReference>
<keyword evidence="2" id="KW-0067">ATP-binding</keyword>
<feature type="region of interest" description="Disordered" evidence="3">
    <location>
        <begin position="316"/>
        <end position="335"/>
    </location>
</feature>
<feature type="compositionally biased region" description="Polar residues" evidence="3">
    <location>
        <begin position="372"/>
        <end position="389"/>
    </location>
</feature>
<dbReference type="EMBL" id="CM026421">
    <property type="protein sequence ID" value="KAG0591959.1"/>
    <property type="molecule type" value="Genomic_DNA"/>
</dbReference>
<feature type="compositionally biased region" description="Basic and acidic residues" evidence="3">
    <location>
        <begin position="443"/>
        <end position="455"/>
    </location>
</feature>
<protein>
    <recommendedName>
        <fullName evidence="4">Protein kinase domain-containing protein</fullName>
    </recommendedName>
</protein>
<dbReference type="FunFam" id="1.10.510.10:FF:000208">
    <property type="entry name" value="serine/threonine-protein kinase BLUS1 isoform X1"/>
    <property type="match status" value="1"/>
</dbReference>
<accession>A0A8T0JAH8</accession>
<name>A0A8T0JAH8_CERPU</name>
<dbReference type="AlphaFoldDB" id="A0A8T0JAH8"/>
<dbReference type="InterPro" id="IPR047173">
    <property type="entry name" value="STRAD_A/B-like"/>
</dbReference>
<dbReference type="Gene3D" id="1.10.510.10">
    <property type="entry name" value="Transferase(Phosphotransferase) domain 1"/>
    <property type="match status" value="1"/>
</dbReference>
<reference evidence="5" key="1">
    <citation type="submission" date="2020-06" db="EMBL/GenBank/DDBJ databases">
        <title>WGS assembly of Ceratodon purpureus strain R40.</title>
        <authorList>
            <person name="Carey S.B."/>
            <person name="Jenkins J."/>
            <person name="Shu S."/>
            <person name="Lovell J.T."/>
            <person name="Sreedasyam A."/>
            <person name="Maumus F."/>
            <person name="Tiley G.P."/>
            <person name="Fernandez-Pozo N."/>
            <person name="Barry K."/>
            <person name="Chen C."/>
            <person name="Wang M."/>
            <person name="Lipzen A."/>
            <person name="Daum C."/>
            <person name="Saski C.A."/>
            <person name="Payton A.C."/>
            <person name="Mcbreen J.C."/>
            <person name="Conrad R.E."/>
            <person name="Kollar L.M."/>
            <person name="Olsson S."/>
            <person name="Huttunen S."/>
            <person name="Landis J.B."/>
            <person name="Wickett N.J."/>
            <person name="Johnson M.G."/>
            <person name="Rensing S.A."/>
            <person name="Grimwood J."/>
            <person name="Schmutz J."/>
            <person name="Mcdaniel S.F."/>
        </authorList>
    </citation>
    <scope>NUCLEOTIDE SEQUENCE</scope>
    <source>
        <strain evidence="5">R40</strain>
    </source>
</reference>
<feature type="region of interest" description="Disordered" evidence="3">
    <location>
        <begin position="351"/>
        <end position="395"/>
    </location>
</feature>
<feature type="compositionally biased region" description="Basic and acidic residues" evidence="3">
    <location>
        <begin position="530"/>
        <end position="549"/>
    </location>
</feature>
<evidence type="ECO:0000313" key="6">
    <source>
        <dbReference type="Proteomes" id="UP000822688"/>
    </source>
</evidence>
<sequence length="779" mass="86534">MDGGVCERKVYPVTAGEYQLLEEVGQGASAVVYRAVCLPFKEVVAIKALDLEKCNSSLDDIRREAVTMSLINHPNVVRAYCSFVVEQRLYVVMPYMAGGSCLQIMKAAFPDGFDEPAIATFLKETLKAIEYLHRHGHIHRDVKAGNILVDGNGAVKLGDFGVSACMFDTGDRQRSRKTFIGTPCWMAPEVMEGLHGYDFKADIWSFGITALELAHGHAPFSKYAPMKVLLMTLQNSPPGLDNERDKVRFSKSFKEMIAMCLVKEPTKRPTAEKLLRHSFFKHARTPDYISRHILDGLPLLGVVYKNLKNVDTAPAAQKKTDFDEQEKKSQTEYQRGVSSWNFDVEDLKAQSALIPDDVNPPQTVKESDSEYAESSSRCYSSEPENSDSGYSPDKAVPVTIHSLNVETANDAGDHVTRVRSGPLPNPAQSAKSTNGQISVGTSGRREPKHIGRFDVFDDDNDLESPGWHGSPKGEHRKGDEREQVRKDREERDQRNFEEKECREDKREQKFSEEKDRDENRKGLSGPLVPERARDGDRDREHRQGGRAGDRGSFSGPLLPTGERPGVDHRPANGVHGIPRPLSGTIVKDGLEERSKGPAQKVPVVQRGRFSVTSDDEELEDPPQVSSRGCMSSQGSQQLLCIPASSSSPNLNGASVSVGAIVPQLQNALNLAIMQQDALMHILSGMNSNEGTNSLRPCNASKRNSSVSAGGEYSKVESQSERERDYHQQIAELQGKLSQLLEEYQVLKMRNVTLERQLNAIYNKEEEERIRKEEAAKGNQ</sequence>
<feature type="compositionally biased region" description="Basic and acidic residues" evidence="3">
    <location>
        <begin position="318"/>
        <end position="330"/>
    </location>
</feature>
<dbReference type="Proteomes" id="UP000822688">
    <property type="component" value="Chromosome 1"/>
</dbReference>
<dbReference type="InterPro" id="IPR017441">
    <property type="entry name" value="Protein_kinase_ATP_BS"/>
</dbReference>
<feature type="compositionally biased region" description="Basic and acidic residues" evidence="3">
    <location>
        <begin position="713"/>
        <end position="724"/>
    </location>
</feature>
<dbReference type="GO" id="GO:0004672">
    <property type="term" value="F:protein kinase activity"/>
    <property type="evidence" value="ECO:0007669"/>
    <property type="project" value="InterPro"/>
</dbReference>
<gene>
    <name evidence="5" type="ORF">KC19_1G214300</name>
</gene>
<dbReference type="PROSITE" id="PS50011">
    <property type="entry name" value="PROTEIN_KINASE_DOM"/>
    <property type="match status" value="1"/>
</dbReference>
<dbReference type="PROSITE" id="PS00107">
    <property type="entry name" value="PROTEIN_KINASE_ATP"/>
    <property type="match status" value="1"/>
</dbReference>
<feature type="region of interest" description="Disordered" evidence="3">
    <location>
        <begin position="407"/>
        <end position="630"/>
    </location>
</feature>
<feature type="region of interest" description="Disordered" evidence="3">
    <location>
        <begin position="700"/>
        <end position="724"/>
    </location>
</feature>
<evidence type="ECO:0000256" key="3">
    <source>
        <dbReference type="SAM" id="MobiDB-lite"/>
    </source>
</evidence>
<dbReference type="InterPro" id="IPR000719">
    <property type="entry name" value="Prot_kinase_dom"/>
</dbReference>
<dbReference type="InterPro" id="IPR011009">
    <property type="entry name" value="Kinase-like_dom_sf"/>
</dbReference>
<evidence type="ECO:0000259" key="4">
    <source>
        <dbReference type="PROSITE" id="PS50011"/>
    </source>
</evidence>
<organism evidence="5 6">
    <name type="scientific">Ceratodon purpureus</name>
    <name type="common">Fire moss</name>
    <name type="synonym">Dicranum purpureum</name>
    <dbReference type="NCBI Taxonomy" id="3225"/>
    <lineage>
        <taxon>Eukaryota</taxon>
        <taxon>Viridiplantae</taxon>
        <taxon>Streptophyta</taxon>
        <taxon>Embryophyta</taxon>
        <taxon>Bryophyta</taxon>
        <taxon>Bryophytina</taxon>
        <taxon>Bryopsida</taxon>
        <taxon>Dicranidae</taxon>
        <taxon>Pseudoditrichales</taxon>
        <taxon>Ditrichaceae</taxon>
        <taxon>Ceratodon</taxon>
    </lineage>
</organism>
<evidence type="ECO:0000256" key="2">
    <source>
        <dbReference type="PROSITE-ProRule" id="PRU10141"/>
    </source>
</evidence>
<feature type="domain" description="Protein kinase" evidence="4">
    <location>
        <begin position="18"/>
        <end position="280"/>
    </location>
</feature>
<feature type="compositionally biased region" description="Basic and acidic residues" evidence="3">
    <location>
        <begin position="471"/>
        <end position="521"/>
    </location>
</feature>
<dbReference type="SMART" id="SM00220">
    <property type="entry name" value="S_TKc"/>
    <property type="match status" value="1"/>
</dbReference>